<sequence>MKYYTINILEAMYREKYPELAATIIHEKAKLLHSQLNTLDVRWKRSNRLFYSKIDLYGM</sequence>
<accession>A0ABS8HNN1</accession>
<keyword evidence="2" id="KW-1185">Reference proteome</keyword>
<evidence type="ECO:0000313" key="2">
    <source>
        <dbReference type="Proteomes" id="UP001165492"/>
    </source>
</evidence>
<dbReference type="RefSeq" id="WP_229534207.1">
    <property type="nucleotide sequence ID" value="NZ_JAJHJB010000005.1"/>
</dbReference>
<evidence type="ECO:0000313" key="1">
    <source>
        <dbReference type="EMBL" id="MCC5464791.1"/>
    </source>
</evidence>
<dbReference type="Proteomes" id="UP001165492">
    <property type="component" value="Unassembled WGS sequence"/>
</dbReference>
<reference evidence="1" key="1">
    <citation type="submission" date="2021-11" db="EMBL/GenBank/DDBJ databases">
        <title>Description of a new species Pelosinus isolated from the bottom sediments of Lake Baikal.</title>
        <authorList>
            <person name="Zakharyuk A."/>
        </authorList>
    </citation>
    <scope>NUCLEOTIDE SEQUENCE</scope>
    <source>
        <strain evidence="1">Bkl1</strain>
    </source>
</reference>
<protein>
    <submittedName>
        <fullName evidence="1">Uncharacterized protein</fullName>
    </submittedName>
</protein>
<proteinExistence type="predicted"/>
<name>A0ABS8HNN1_9FIRM</name>
<comment type="caution">
    <text evidence="1">The sequence shown here is derived from an EMBL/GenBank/DDBJ whole genome shotgun (WGS) entry which is preliminary data.</text>
</comment>
<gene>
    <name evidence="1" type="ORF">LMF89_05330</name>
</gene>
<dbReference type="EMBL" id="JAJHJB010000005">
    <property type="protein sequence ID" value="MCC5464791.1"/>
    <property type="molecule type" value="Genomic_DNA"/>
</dbReference>
<organism evidence="1 2">
    <name type="scientific">Pelosinus baikalensis</name>
    <dbReference type="NCBI Taxonomy" id="2892015"/>
    <lineage>
        <taxon>Bacteria</taxon>
        <taxon>Bacillati</taxon>
        <taxon>Bacillota</taxon>
        <taxon>Negativicutes</taxon>
        <taxon>Selenomonadales</taxon>
        <taxon>Sporomusaceae</taxon>
        <taxon>Pelosinus</taxon>
    </lineage>
</organism>